<comment type="caution">
    <text evidence="2">The sequence shown here is derived from an EMBL/GenBank/DDBJ whole genome shotgun (WGS) entry which is preliminary data.</text>
</comment>
<sequence>MSNSLASTPSRVKEKGQYWEIYCEDFEAAFLLFSMFFLVFTENLTSSKITRRCQTRTKDFKTRQYVSKLTTIEYNSICTPISLL</sequence>
<reference evidence="2 3" key="1">
    <citation type="submission" date="2024-01" db="EMBL/GenBank/DDBJ databases">
        <title>Genome assemblies of Stephania.</title>
        <authorList>
            <person name="Yang L."/>
        </authorList>
    </citation>
    <scope>NUCLEOTIDE SEQUENCE [LARGE SCALE GENOMIC DNA]</scope>
    <source>
        <strain evidence="2">JXDWG</strain>
        <tissue evidence="2">Leaf</tissue>
    </source>
</reference>
<proteinExistence type="predicted"/>
<dbReference type="EMBL" id="JBBNAG010000007">
    <property type="protein sequence ID" value="KAK9119048.1"/>
    <property type="molecule type" value="Genomic_DNA"/>
</dbReference>
<keyword evidence="3" id="KW-1185">Reference proteome</keyword>
<keyword evidence="1" id="KW-1133">Transmembrane helix</keyword>
<gene>
    <name evidence="2" type="ORF">Scep_017141</name>
</gene>
<dbReference type="Proteomes" id="UP001419268">
    <property type="component" value="Unassembled WGS sequence"/>
</dbReference>
<keyword evidence="1" id="KW-0812">Transmembrane</keyword>
<feature type="transmembrane region" description="Helical" evidence="1">
    <location>
        <begin position="28"/>
        <end position="46"/>
    </location>
</feature>
<accession>A0AAP0NTY6</accession>
<organism evidence="2 3">
    <name type="scientific">Stephania cephalantha</name>
    <dbReference type="NCBI Taxonomy" id="152367"/>
    <lineage>
        <taxon>Eukaryota</taxon>
        <taxon>Viridiplantae</taxon>
        <taxon>Streptophyta</taxon>
        <taxon>Embryophyta</taxon>
        <taxon>Tracheophyta</taxon>
        <taxon>Spermatophyta</taxon>
        <taxon>Magnoliopsida</taxon>
        <taxon>Ranunculales</taxon>
        <taxon>Menispermaceae</taxon>
        <taxon>Menispermoideae</taxon>
        <taxon>Cissampelideae</taxon>
        <taxon>Stephania</taxon>
    </lineage>
</organism>
<name>A0AAP0NTY6_9MAGN</name>
<evidence type="ECO:0000313" key="3">
    <source>
        <dbReference type="Proteomes" id="UP001419268"/>
    </source>
</evidence>
<protein>
    <submittedName>
        <fullName evidence="2">Uncharacterized protein</fullName>
    </submittedName>
</protein>
<keyword evidence="1" id="KW-0472">Membrane</keyword>
<evidence type="ECO:0000313" key="2">
    <source>
        <dbReference type="EMBL" id="KAK9119048.1"/>
    </source>
</evidence>
<evidence type="ECO:0000256" key="1">
    <source>
        <dbReference type="SAM" id="Phobius"/>
    </source>
</evidence>
<dbReference type="AlphaFoldDB" id="A0AAP0NTY6"/>